<dbReference type="HAMAP" id="MF_01946">
    <property type="entry name" value="CetZ"/>
    <property type="match status" value="1"/>
</dbReference>
<dbReference type="GO" id="GO:0032153">
    <property type="term" value="C:cell division site"/>
    <property type="evidence" value="ECO:0007669"/>
    <property type="project" value="TreeGrafter"/>
</dbReference>
<comment type="subcellular location">
    <subcellularLocation>
        <location evidence="6">Cytoplasm</location>
    </subcellularLocation>
</comment>
<dbReference type="InterPro" id="IPR032907">
    <property type="entry name" value="CetZ"/>
</dbReference>
<gene>
    <name evidence="9" type="primary">cetZ4</name>
    <name evidence="6" type="synonym">cetZ</name>
    <name evidence="9" type="synonym">ftsZ6</name>
    <name evidence="9" type="ORF">HHUB_1154</name>
</gene>
<dbReference type="InterPro" id="IPR048737">
    <property type="entry name" value="CetZ_C"/>
</dbReference>
<dbReference type="OrthoDB" id="329751at2157"/>
<dbReference type="GO" id="GO:0008360">
    <property type="term" value="P:regulation of cell shape"/>
    <property type="evidence" value="ECO:0007669"/>
    <property type="project" value="UniProtKB-UniRule"/>
</dbReference>
<keyword evidence="5 6" id="KW-0342">GTP-binding</keyword>
<dbReference type="STRING" id="1407499.HHUB_1154"/>
<dbReference type="Pfam" id="PF00091">
    <property type="entry name" value="Tubulin"/>
    <property type="match status" value="1"/>
</dbReference>
<dbReference type="GO" id="GO:0005525">
    <property type="term" value="F:GTP binding"/>
    <property type="evidence" value="ECO:0007669"/>
    <property type="project" value="UniProtKB-UniRule"/>
</dbReference>
<evidence type="ECO:0000256" key="5">
    <source>
        <dbReference type="ARBA" id="ARBA00023134"/>
    </source>
</evidence>
<dbReference type="KEGG" id="hhb:Hhub_1154"/>
<dbReference type="InterPro" id="IPR003008">
    <property type="entry name" value="Tubulin_FtsZ_GTPase"/>
</dbReference>
<feature type="binding site" evidence="6">
    <location>
        <begin position="112"/>
        <end position="114"/>
    </location>
    <ligand>
        <name>GTP</name>
        <dbReference type="ChEBI" id="CHEBI:37565"/>
    </ligand>
</feature>
<evidence type="ECO:0000313" key="10">
    <source>
        <dbReference type="Proteomes" id="UP000066737"/>
    </source>
</evidence>
<dbReference type="PANTHER" id="PTHR30314">
    <property type="entry name" value="CELL DIVISION PROTEIN FTSZ-RELATED"/>
    <property type="match status" value="1"/>
</dbReference>
<dbReference type="PANTHER" id="PTHR30314:SF10">
    <property type="entry name" value="TUBULIN-LIKE PROTEIN CETZ"/>
    <property type="match status" value="1"/>
</dbReference>
<dbReference type="Pfam" id="PF21011">
    <property type="entry name" value="CetZ_C"/>
    <property type="match status" value="1"/>
</dbReference>
<dbReference type="GO" id="GO:0003924">
    <property type="term" value="F:GTPase activity"/>
    <property type="evidence" value="ECO:0007669"/>
    <property type="project" value="InterPro"/>
</dbReference>
<feature type="binding site" evidence="6">
    <location>
        <position position="144"/>
    </location>
    <ligand>
        <name>GTP</name>
        <dbReference type="ChEBI" id="CHEBI:37565"/>
    </ligand>
</feature>
<dbReference type="SUPFAM" id="SSF52490">
    <property type="entry name" value="Tubulin nucleotide-binding domain-like"/>
    <property type="match status" value="1"/>
</dbReference>
<dbReference type="GO" id="GO:0051301">
    <property type="term" value="P:cell division"/>
    <property type="evidence" value="ECO:0007669"/>
    <property type="project" value="TreeGrafter"/>
</dbReference>
<sequence length="381" mass="40563">MELALVGVGETGSRIVDRILAVEAETERTFSHGNALVCEISQTVPDDLEMVSEAQRFLIGDTHQAVDEQGVDDPDLAVDVTRNDLPEIRRAFDSLPIHDCDGILVVTGLGSATGSGAGSVLIEELQATYDEPVYALGVLPAESEGGQAAVNAGRALRSIVPAADSMLTFDRETWQPRLDDAGHDEATQALATRVVTLFAAGELDASTVAENAVDSSDMIRTLAPGGLSSIGHAATELESTPSGVLARLLSWLGVRDETEPQTTDAAKVKSLVRRAANSRLTLPCDIASAERALVVLSGPPQELSRRGFESARQWLEQETDTVEILAGDDPRTDSETLEAVVLFSNVTDVPRIDALQQQAVDYQADQSDEPSEEAVPPENPD</sequence>
<comment type="similarity">
    <text evidence="1 6">Belongs to the CetZ family.</text>
</comment>
<dbReference type="InterPro" id="IPR037103">
    <property type="entry name" value="Tubulin/FtsZ-like_C"/>
</dbReference>
<dbReference type="Gene3D" id="3.40.50.1440">
    <property type="entry name" value="Tubulin/FtsZ, GTPase domain"/>
    <property type="match status" value="1"/>
</dbReference>
<evidence type="ECO:0000313" key="9">
    <source>
        <dbReference type="EMBL" id="CQH45633.1"/>
    </source>
</evidence>
<evidence type="ECO:0000256" key="1">
    <source>
        <dbReference type="ARBA" id="ARBA00006877"/>
    </source>
</evidence>
<keyword evidence="3 6" id="KW-0547">Nucleotide-binding</keyword>
<dbReference type="Gene3D" id="3.30.1330.20">
    <property type="entry name" value="Tubulin/FtsZ, C-terminal domain"/>
    <property type="match status" value="1"/>
</dbReference>
<evidence type="ECO:0000256" key="2">
    <source>
        <dbReference type="ARBA" id="ARBA00022490"/>
    </source>
</evidence>
<evidence type="ECO:0000256" key="4">
    <source>
        <dbReference type="ARBA" id="ARBA00022960"/>
    </source>
</evidence>
<dbReference type="AlphaFoldDB" id="A0A0U5H0T4"/>
<keyword evidence="10" id="KW-1185">Reference proteome</keyword>
<evidence type="ECO:0000256" key="6">
    <source>
        <dbReference type="HAMAP-Rule" id="MF_01946"/>
    </source>
</evidence>
<keyword evidence="2 6" id="KW-0963">Cytoplasm</keyword>
<proteinExistence type="inferred from homology"/>
<dbReference type="Proteomes" id="UP000066737">
    <property type="component" value="Chromosome I"/>
</dbReference>
<comment type="function">
    <text evidence="6">Involved in cell shape control.</text>
</comment>
<feature type="domain" description="Tubulin/FtsZ GTPase" evidence="8">
    <location>
        <begin position="2"/>
        <end position="210"/>
    </location>
</feature>
<comment type="caution">
    <text evidence="6">Lacks conserved residue(s) required for the propagation of feature annotation.</text>
</comment>
<accession>A0A0U5H0T4</accession>
<feature type="region of interest" description="Disordered" evidence="7">
    <location>
        <begin position="360"/>
        <end position="381"/>
    </location>
</feature>
<evidence type="ECO:0000256" key="3">
    <source>
        <dbReference type="ARBA" id="ARBA00022741"/>
    </source>
</evidence>
<keyword evidence="4 6" id="KW-0133">Cell shape</keyword>
<reference evidence="10" key="1">
    <citation type="journal article" date="2016" name="Environ. Microbiol.">
        <title>The complete genome of a viable archaeum isolated from 123-million-year-old rock salt.</title>
        <authorList>
            <person name="Jaakkola S.T."/>
            <person name="Pfeiffer F."/>
            <person name="Ravantti J.J."/>
            <person name="Guo Q."/>
            <person name="Liu Y."/>
            <person name="Chen X."/>
            <person name="Ma H."/>
            <person name="Yang C."/>
            <person name="Oksanen H.M."/>
            <person name="Bamford D.H."/>
        </authorList>
    </citation>
    <scope>NUCLEOTIDE SEQUENCE</scope>
    <source>
        <strain evidence="10">JI20-1</strain>
    </source>
</reference>
<dbReference type="InterPro" id="IPR045061">
    <property type="entry name" value="FtsZ/CetZ"/>
</dbReference>
<evidence type="ECO:0000259" key="8">
    <source>
        <dbReference type="SMART" id="SM00864"/>
    </source>
</evidence>
<dbReference type="EMBL" id="LN831302">
    <property type="protein sequence ID" value="CQH45633.1"/>
    <property type="molecule type" value="Genomic_DNA"/>
</dbReference>
<dbReference type="RefSeq" id="WP_059055299.1">
    <property type="nucleotide sequence ID" value="NZ_LN831302.1"/>
</dbReference>
<protein>
    <recommendedName>
        <fullName evidence="6">Tubulin-like protein CetZ</fullName>
    </recommendedName>
</protein>
<dbReference type="GeneID" id="26657863"/>
<dbReference type="SMART" id="SM00864">
    <property type="entry name" value="Tubulin"/>
    <property type="match status" value="1"/>
</dbReference>
<dbReference type="CDD" id="cd02202">
    <property type="entry name" value="CetZ_tubulin-like"/>
    <property type="match status" value="1"/>
</dbReference>
<evidence type="ECO:0000256" key="7">
    <source>
        <dbReference type="SAM" id="MobiDB-lite"/>
    </source>
</evidence>
<dbReference type="GO" id="GO:0005737">
    <property type="term" value="C:cytoplasm"/>
    <property type="evidence" value="ECO:0007669"/>
    <property type="project" value="UniProtKB-SubCell"/>
</dbReference>
<organism evidence="9 10">
    <name type="scientific">Halobacterium hubeiense</name>
    <dbReference type="NCBI Taxonomy" id="1407499"/>
    <lineage>
        <taxon>Archaea</taxon>
        <taxon>Methanobacteriati</taxon>
        <taxon>Methanobacteriota</taxon>
        <taxon>Stenosarchaea group</taxon>
        <taxon>Halobacteria</taxon>
        <taxon>Halobacteriales</taxon>
        <taxon>Halobacteriaceae</taxon>
        <taxon>Halobacterium</taxon>
    </lineage>
</organism>
<name>A0A0U5H0T4_9EURY</name>
<dbReference type="InterPro" id="IPR036525">
    <property type="entry name" value="Tubulin/FtsZ_GTPase_sf"/>
</dbReference>